<dbReference type="SUPFAM" id="SSF55909">
    <property type="entry name" value="Pentein"/>
    <property type="match status" value="1"/>
</dbReference>
<gene>
    <name evidence="1" type="ORF">SAMN05421545_2655</name>
</gene>
<dbReference type="Gene3D" id="3.75.10.10">
    <property type="entry name" value="L-arginine/glycine Amidinotransferase, Chain A"/>
    <property type="match status" value="1"/>
</dbReference>
<reference evidence="2" key="1">
    <citation type="submission" date="2017-01" db="EMBL/GenBank/DDBJ databases">
        <authorList>
            <person name="Varghese N."/>
            <person name="Submissions S."/>
        </authorList>
    </citation>
    <scope>NUCLEOTIDE SEQUENCE [LARGE SCALE GENOMIC DNA]</scope>
    <source>
        <strain evidence="2">DM9</strain>
    </source>
</reference>
<dbReference type="RefSeq" id="WP_076422442.1">
    <property type="nucleotide sequence ID" value="NZ_FTNM01000003.1"/>
</dbReference>
<dbReference type="EMBL" id="FTNM01000003">
    <property type="protein sequence ID" value="SIR16956.1"/>
    <property type="molecule type" value="Genomic_DNA"/>
</dbReference>
<keyword evidence="2" id="KW-1185">Reference proteome</keyword>
<name>A0A1N6YQX5_9BACT</name>
<accession>A0A1N6YQX5</accession>
<dbReference type="STRING" id="1077936.SAMN05421545_2655"/>
<dbReference type="OrthoDB" id="3650527at2"/>
<organism evidence="1 2">
    <name type="scientific">Pontibacter lucknowensis</name>
    <dbReference type="NCBI Taxonomy" id="1077936"/>
    <lineage>
        <taxon>Bacteria</taxon>
        <taxon>Pseudomonadati</taxon>
        <taxon>Bacteroidota</taxon>
        <taxon>Cytophagia</taxon>
        <taxon>Cytophagales</taxon>
        <taxon>Hymenobacteraceae</taxon>
        <taxon>Pontibacter</taxon>
    </lineage>
</organism>
<dbReference type="AlphaFoldDB" id="A0A1N6YQX5"/>
<sequence length="449" mass="52096">MSNEAARPIRRRHYRLIEELSSESQQDLPESGMQRRAIAMTMLQQYSQMPQQPSLVPSADGSLEAMVFTVPSYVLRHDDNPLWKVYQDLFRKLPDYTEFHLLVPESGDTKEQLMNWFSAHDMLNRVRFHEVPGHIKLLVWAEDDYEVVEDKRDGSYYIVQPHSHRRAADDYTGYILSKSLGLNRVKTPLYFEGGNLLVGDDFFLMGADYIVDSMLDLRGVLLPEESNLATEQLAQLFSRYLDHKRRFVTVGSLLYVPQEEEQEFKLNGEKWTETLHTQNVEGTVQPVFHIDMFVTLAGRNKEGRYQVLVGDTRMACEVLGEELSAYAIPDVFDDVAALLERQDFEVIRNPLPLTYVDTPEEKKRSWYYATANNALVEIKSEDEKTVWLPTYGHGSWEYLRKTDEANKQVWEKLGFKVIQLEDFNPFAEKSGALHCIKKYLRRGDQDSQD</sequence>
<evidence type="ECO:0000313" key="1">
    <source>
        <dbReference type="EMBL" id="SIR16956.1"/>
    </source>
</evidence>
<proteinExistence type="predicted"/>
<protein>
    <submittedName>
        <fullName evidence="1">Uncharacterized protein</fullName>
    </submittedName>
</protein>
<dbReference type="Proteomes" id="UP000185924">
    <property type="component" value="Unassembled WGS sequence"/>
</dbReference>
<evidence type="ECO:0000313" key="2">
    <source>
        <dbReference type="Proteomes" id="UP000185924"/>
    </source>
</evidence>